<proteinExistence type="predicted"/>
<dbReference type="InterPro" id="IPR036390">
    <property type="entry name" value="WH_DNA-bd_sf"/>
</dbReference>
<dbReference type="AlphaFoldDB" id="A0A2T1A1X7"/>
<dbReference type="Pfam" id="PF01047">
    <property type="entry name" value="MarR"/>
    <property type="match status" value="1"/>
</dbReference>
<dbReference type="Gene3D" id="1.10.10.10">
    <property type="entry name" value="Winged helix-like DNA-binding domain superfamily/Winged helix DNA-binding domain"/>
    <property type="match status" value="1"/>
</dbReference>
<name>A0A2T1A1X7_9ACTN</name>
<dbReference type="PANTHER" id="PTHR33164:SF94">
    <property type="entry name" value="TRANSCRIPTIONAL REGULATORY PROTEIN-RELATED"/>
    <property type="match status" value="1"/>
</dbReference>
<feature type="domain" description="HTH marR-type" evidence="4">
    <location>
        <begin position="1"/>
        <end position="127"/>
    </location>
</feature>
<dbReference type="OrthoDB" id="122135at2"/>
<keyword evidence="2 5" id="KW-0238">DNA-binding</keyword>
<organism evidence="5 6">
    <name type="scientific">Antricoccus suffuscus</name>
    <dbReference type="NCBI Taxonomy" id="1629062"/>
    <lineage>
        <taxon>Bacteria</taxon>
        <taxon>Bacillati</taxon>
        <taxon>Actinomycetota</taxon>
        <taxon>Actinomycetes</taxon>
        <taxon>Geodermatophilales</taxon>
        <taxon>Antricoccaceae</taxon>
        <taxon>Antricoccus</taxon>
    </lineage>
</organism>
<dbReference type="GO" id="GO:0003700">
    <property type="term" value="F:DNA-binding transcription factor activity"/>
    <property type="evidence" value="ECO:0007669"/>
    <property type="project" value="InterPro"/>
</dbReference>
<dbReference type="Proteomes" id="UP000237752">
    <property type="component" value="Unassembled WGS sequence"/>
</dbReference>
<keyword evidence="3" id="KW-0804">Transcription</keyword>
<dbReference type="PROSITE" id="PS50995">
    <property type="entry name" value="HTH_MARR_2"/>
    <property type="match status" value="1"/>
</dbReference>
<evidence type="ECO:0000313" key="6">
    <source>
        <dbReference type="Proteomes" id="UP000237752"/>
    </source>
</evidence>
<dbReference type="InterPro" id="IPR000835">
    <property type="entry name" value="HTH_MarR-typ"/>
</dbReference>
<dbReference type="PANTHER" id="PTHR33164">
    <property type="entry name" value="TRANSCRIPTIONAL REGULATOR, MARR FAMILY"/>
    <property type="match status" value="1"/>
</dbReference>
<protein>
    <submittedName>
        <fullName evidence="5">DNA-binding MarR family transcriptional regulator</fullName>
    </submittedName>
</protein>
<accession>A0A2T1A1X7</accession>
<evidence type="ECO:0000256" key="1">
    <source>
        <dbReference type="ARBA" id="ARBA00023015"/>
    </source>
</evidence>
<dbReference type="EMBL" id="PVUE01000005">
    <property type="protein sequence ID" value="PRZ42593.1"/>
    <property type="molecule type" value="Genomic_DNA"/>
</dbReference>
<gene>
    <name evidence="5" type="ORF">CLV47_105215</name>
</gene>
<dbReference type="InterPro" id="IPR036388">
    <property type="entry name" value="WH-like_DNA-bd_sf"/>
</dbReference>
<evidence type="ECO:0000259" key="4">
    <source>
        <dbReference type="PROSITE" id="PS50995"/>
    </source>
</evidence>
<dbReference type="SMART" id="SM00347">
    <property type="entry name" value="HTH_MARR"/>
    <property type="match status" value="1"/>
</dbReference>
<dbReference type="GO" id="GO:0003677">
    <property type="term" value="F:DNA binding"/>
    <property type="evidence" value="ECO:0007669"/>
    <property type="project" value="UniProtKB-KW"/>
</dbReference>
<comment type="caution">
    <text evidence="5">The sequence shown here is derived from an EMBL/GenBank/DDBJ whole genome shotgun (WGS) entry which is preliminary data.</text>
</comment>
<dbReference type="PROSITE" id="PS01117">
    <property type="entry name" value="HTH_MARR_1"/>
    <property type="match status" value="1"/>
</dbReference>
<dbReference type="InterPro" id="IPR023187">
    <property type="entry name" value="Tscrpt_reg_MarR-type_CS"/>
</dbReference>
<dbReference type="InterPro" id="IPR039422">
    <property type="entry name" value="MarR/SlyA-like"/>
</dbReference>
<keyword evidence="1" id="KW-0805">Transcription regulation</keyword>
<sequence length="140" mass="15713">MRALHLNLQESSLESLAATEWTLSQARSIMILAQVSEPLPINELATRLRLSVAATGRNVDQLVNQGLVDRQEDPRDRRIKRVSLTPQGRAQVAHAHTIKRASMSAFLDRLEPEDHERLLAALAPIQARLEPTIKLQKRTS</sequence>
<evidence type="ECO:0000256" key="3">
    <source>
        <dbReference type="ARBA" id="ARBA00023163"/>
    </source>
</evidence>
<keyword evidence="6" id="KW-1185">Reference proteome</keyword>
<dbReference type="PRINTS" id="PR00598">
    <property type="entry name" value="HTHMARR"/>
</dbReference>
<evidence type="ECO:0000313" key="5">
    <source>
        <dbReference type="EMBL" id="PRZ42593.1"/>
    </source>
</evidence>
<dbReference type="SUPFAM" id="SSF46785">
    <property type="entry name" value="Winged helix' DNA-binding domain"/>
    <property type="match status" value="1"/>
</dbReference>
<evidence type="ECO:0000256" key="2">
    <source>
        <dbReference type="ARBA" id="ARBA00023125"/>
    </source>
</evidence>
<dbReference type="GO" id="GO:0006950">
    <property type="term" value="P:response to stress"/>
    <property type="evidence" value="ECO:0007669"/>
    <property type="project" value="TreeGrafter"/>
</dbReference>
<reference evidence="5 6" key="1">
    <citation type="submission" date="2018-03" db="EMBL/GenBank/DDBJ databases">
        <title>Genomic Encyclopedia of Archaeal and Bacterial Type Strains, Phase II (KMG-II): from individual species to whole genera.</title>
        <authorList>
            <person name="Goeker M."/>
        </authorList>
    </citation>
    <scope>NUCLEOTIDE SEQUENCE [LARGE SCALE GENOMIC DNA]</scope>
    <source>
        <strain evidence="5 6">DSM 100065</strain>
    </source>
</reference>